<evidence type="ECO:0000313" key="2">
    <source>
        <dbReference type="EMBL" id="GLR25702.1"/>
    </source>
</evidence>
<evidence type="ECO:0000313" key="3">
    <source>
        <dbReference type="Proteomes" id="UP001156664"/>
    </source>
</evidence>
<feature type="domain" description="DUF547" evidence="1">
    <location>
        <begin position="103"/>
        <end position="203"/>
    </location>
</feature>
<dbReference type="Pfam" id="PF04784">
    <property type="entry name" value="DUF547"/>
    <property type="match status" value="1"/>
</dbReference>
<keyword evidence="3" id="KW-1185">Reference proteome</keyword>
<dbReference type="InterPro" id="IPR051548">
    <property type="entry name" value="Grx-like_ET"/>
</dbReference>
<dbReference type="Proteomes" id="UP001156664">
    <property type="component" value="Unassembled WGS sequence"/>
</dbReference>
<reference evidence="3" key="1">
    <citation type="journal article" date="2019" name="Int. J. Syst. Evol. Microbiol.">
        <title>The Global Catalogue of Microorganisms (GCM) 10K type strain sequencing project: providing services to taxonomists for standard genome sequencing and annotation.</title>
        <authorList>
            <consortium name="The Broad Institute Genomics Platform"/>
            <consortium name="The Broad Institute Genome Sequencing Center for Infectious Disease"/>
            <person name="Wu L."/>
            <person name="Ma J."/>
        </authorList>
    </citation>
    <scope>NUCLEOTIDE SEQUENCE [LARGE SCALE GENOMIC DNA]</scope>
    <source>
        <strain evidence="3">NBRC 105857</strain>
    </source>
</reference>
<dbReference type="PROSITE" id="PS51257">
    <property type="entry name" value="PROKAR_LIPOPROTEIN"/>
    <property type="match status" value="1"/>
</dbReference>
<gene>
    <name evidence="2" type="ORF">GCM10007875_07900</name>
</gene>
<dbReference type="RefSeq" id="WP_284280131.1">
    <property type="nucleotide sequence ID" value="NZ_BSOJ01000007.1"/>
</dbReference>
<dbReference type="PANTHER" id="PTHR34386:SF1">
    <property type="entry name" value="GLUTAREDOXIN-LIKE PROTEIN NRDH"/>
    <property type="match status" value="1"/>
</dbReference>
<comment type="caution">
    <text evidence="2">The sequence shown here is derived from an EMBL/GenBank/DDBJ whole genome shotgun (WGS) entry which is preliminary data.</text>
</comment>
<dbReference type="PANTHER" id="PTHR34386">
    <property type="entry name" value="GLUTAREDOXIN"/>
    <property type="match status" value="1"/>
</dbReference>
<proteinExistence type="predicted"/>
<accession>A0ABQ5YQI8</accession>
<dbReference type="EMBL" id="BSOJ01000007">
    <property type="protein sequence ID" value="GLR25702.1"/>
    <property type="molecule type" value="Genomic_DNA"/>
</dbReference>
<dbReference type="InterPro" id="IPR006869">
    <property type="entry name" value="DUF547"/>
</dbReference>
<name>A0ABQ5YQI8_9BURK</name>
<protein>
    <submittedName>
        <fullName evidence="2">DUF547 domain-containing protein</fullName>
    </submittedName>
</protein>
<sequence>MKQTSGPRLPIGRFLTIAFTWILPGLGLLGCSTLIQPPENTVRPATWEQAMQTFDHILNTNVDDQGRVNFAAIAKQPAALESVVQAIAEQSPTTRPDLFDTPDKVLAYHINAYNALAMYSVIQEGIPQQLTGLTFFRFFLFNRIVVGGETTTLFDYEKTIRKLGDPRIHFALNCMSKGCPRLPRTVFTAEHLNAQLDAQTRLFFSEPRNLSVQGNTVMLSEILKFYTGDFLAKAPSLLDYVNRYAPTPVPSSARIEFRKYDWTINRWPAAESQS</sequence>
<organism evidence="2 3">
    <name type="scientific">Limnobacter litoralis</name>
    <dbReference type="NCBI Taxonomy" id="481366"/>
    <lineage>
        <taxon>Bacteria</taxon>
        <taxon>Pseudomonadati</taxon>
        <taxon>Pseudomonadota</taxon>
        <taxon>Betaproteobacteria</taxon>
        <taxon>Burkholderiales</taxon>
        <taxon>Burkholderiaceae</taxon>
        <taxon>Limnobacter</taxon>
    </lineage>
</organism>
<evidence type="ECO:0000259" key="1">
    <source>
        <dbReference type="Pfam" id="PF04784"/>
    </source>
</evidence>